<evidence type="ECO:0000256" key="10">
    <source>
        <dbReference type="ARBA" id="ARBA00023295"/>
    </source>
</evidence>
<dbReference type="GO" id="GO:0003684">
    <property type="term" value="F:damaged DNA binding"/>
    <property type="evidence" value="ECO:0007669"/>
    <property type="project" value="InterPro"/>
</dbReference>
<comment type="similarity">
    <text evidence="2">Belongs to the type-1 OGG1 family.</text>
</comment>
<dbReference type="CDD" id="cd00056">
    <property type="entry name" value="ENDO3c"/>
    <property type="match status" value="1"/>
</dbReference>
<dbReference type="EMBL" id="JBBCAQ010000034">
    <property type="protein sequence ID" value="KAK7580670.1"/>
    <property type="molecule type" value="Genomic_DNA"/>
</dbReference>
<protein>
    <recommendedName>
        <fullName evidence="12">N-glycosylase/DNA lyase</fullName>
        <ecNumber evidence="3">4.2.99.18</ecNumber>
    </recommendedName>
</protein>
<sequence length="323" mass="37326">MDGKIKFPISALNLNYTFNGGQAFRWKCLEDNSWIGVFAHRIWKLRQDEEYINFEAVKSSNTPEEDEAALLIDYFRLNEPLNELYDEWAKCDPIFSEAAKKFTGVRMLRQEPIENIFTFICSSNNNISRIKSMVEKMCTFYGSEIGVVDEVKYYDFPVVENLAKSSVLNDLQKAAFGYRAKFIQQAASKIVEFGGHDWINELKKLPYDEAKIELMKLPGIGAKVADCICLMSLDHLEAIPVDTHVFQIATKYYLPHLKNVKSVTNRVYNEIGDHFRTMYGKYAGWPHCVLFCGELKIFQDSPTEKRKKPEQLKPKKHKKTKVS</sequence>
<feature type="domain" description="HhH-GPD" evidence="14">
    <location>
        <begin position="121"/>
        <end position="295"/>
    </location>
</feature>
<dbReference type="Pfam" id="PF00730">
    <property type="entry name" value="HhH-GPD"/>
    <property type="match status" value="1"/>
</dbReference>
<evidence type="ECO:0000259" key="14">
    <source>
        <dbReference type="SMART" id="SM00478"/>
    </source>
</evidence>
<dbReference type="InterPro" id="IPR052054">
    <property type="entry name" value="Oxidative_DNA_repair_enzyme"/>
</dbReference>
<evidence type="ECO:0000313" key="15">
    <source>
        <dbReference type="EMBL" id="KAK7580670.1"/>
    </source>
</evidence>
<comment type="caution">
    <text evidence="15">The sequence shown here is derived from an EMBL/GenBank/DDBJ whole genome shotgun (WGS) entry which is preliminary data.</text>
</comment>
<dbReference type="FunFam" id="1.10.1670.10:FF:000005">
    <property type="entry name" value="N-glycosylase/DNA lyase OGG1"/>
    <property type="match status" value="1"/>
</dbReference>
<accession>A0AAN9TD86</accession>
<evidence type="ECO:0000256" key="2">
    <source>
        <dbReference type="ARBA" id="ARBA00010679"/>
    </source>
</evidence>
<keyword evidence="6" id="KW-0234">DNA repair</keyword>
<feature type="compositionally biased region" description="Basic and acidic residues" evidence="13">
    <location>
        <begin position="302"/>
        <end position="313"/>
    </location>
</feature>
<keyword evidence="16" id="KW-1185">Reference proteome</keyword>
<keyword evidence="9" id="KW-0511">Multifunctional enzyme</keyword>
<proteinExistence type="inferred from homology"/>
<dbReference type="Pfam" id="PF07934">
    <property type="entry name" value="OGG_N"/>
    <property type="match status" value="1"/>
</dbReference>
<dbReference type="PANTHER" id="PTHR10242">
    <property type="entry name" value="8-OXOGUANINE DNA GLYCOSYLASE"/>
    <property type="match status" value="1"/>
</dbReference>
<dbReference type="GO" id="GO:0006285">
    <property type="term" value="P:base-excision repair, AP site formation"/>
    <property type="evidence" value="ECO:0007669"/>
    <property type="project" value="TreeGrafter"/>
</dbReference>
<keyword evidence="5" id="KW-0378">Hydrolase</keyword>
<dbReference type="SUPFAM" id="SSF55945">
    <property type="entry name" value="TATA-box binding protein-like"/>
    <property type="match status" value="1"/>
</dbReference>
<gene>
    <name evidence="15" type="ORF">V9T40_001299</name>
</gene>
<dbReference type="EC" id="4.2.99.18" evidence="3"/>
<feature type="compositionally biased region" description="Basic residues" evidence="13">
    <location>
        <begin position="314"/>
        <end position="323"/>
    </location>
</feature>
<dbReference type="SMART" id="SM00478">
    <property type="entry name" value="ENDO3c"/>
    <property type="match status" value="1"/>
</dbReference>
<evidence type="ECO:0000256" key="4">
    <source>
        <dbReference type="ARBA" id="ARBA00022763"/>
    </source>
</evidence>
<reference evidence="15 16" key="1">
    <citation type="submission" date="2024-03" db="EMBL/GenBank/DDBJ databases">
        <title>Adaptation during the transition from Ophiocordyceps entomopathogen to insect associate is accompanied by gene loss and intensified selection.</title>
        <authorList>
            <person name="Ward C.M."/>
            <person name="Onetto C.A."/>
            <person name="Borneman A.R."/>
        </authorList>
    </citation>
    <scope>NUCLEOTIDE SEQUENCE [LARGE SCALE GENOMIC DNA]</scope>
    <source>
        <strain evidence="15">AWRI1</strain>
        <tissue evidence="15">Single Adult Female</tissue>
    </source>
</reference>
<keyword evidence="7" id="KW-0456">Lyase</keyword>
<dbReference type="Gene3D" id="3.30.310.40">
    <property type="match status" value="1"/>
</dbReference>
<comment type="subcellular location">
    <subcellularLocation>
        <location evidence="1">Nucleus</location>
    </subcellularLocation>
</comment>
<comment type="catalytic activity">
    <reaction evidence="11">
        <text>2'-deoxyribonucleotide-(2'-deoxyribose 5'-phosphate)-2'-deoxyribonucleotide-DNA = a 3'-end 2'-deoxyribonucleotide-(2,3-dehydro-2,3-deoxyribose 5'-phosphate)-DNA + a 5'-end 5'-phospho-2'-deoxyribonucleoside-DNA + H(+)</text>
        <dbReference type="Rhea" id="RHEA:66592"/>
        <dbReference type="Rhea" id="RHEA-COMP:13180"/>
        <dbReference type="Rhea" id="RHEA-COMP:16897"/>
        <dbReference type="Rhea" id="RHEA-COMP:17067"/>
        <dbReference type="ChEBI" id="CHEBI:15378"/>
        <dbReference type="ChEBI" id="CHEBI:136412"/>
        <dbReference type="ChEBI" id="CHEBI:157695"/>
        <dbReference type="ChEBI" id="CHEBI:167181"/>
        <dbReference type="EC" id="4.2.99.18"/>
    </reaction>
</comment>
<evidence type="ECO:0000256" key="5">
    <source>
        <dbReference type="ARBA" id="ARBA00022801"/>
    </source>
</evidence>
<dbReference type="Proteomes" id="UP001367676">
    <property type="component" value="Unassembled WGS sequence"/>
</dbReference>
<evidence type="ECO:0000256" key="1">
    <source>
        <dbReference type="ARBA" id="ARBA00004123"/>
    </source>
</evidence>
<evidence type="ECO:0000256" key="12">
    <source>
        <dbReference type="ARBA" id="ARBA00073127"/>
    </source>
</evidence>
<keyword evidence="8" id="KW-0539">Nucleus</keyword>
<dbReference type="InterPro" id="IPR011257">
    <property type="entry name" value="DNA_glycosylase"/>
</dbReference>
<dbReference type="GO" id="GO:0140078">
    <property type="term" value="F:class I DNA-(apurinic or apyrimidinic site) endonuclease activity"/>
    <property type="evidence" value="ECO:0007669"/>
    <property type="project" value="UniProtKB-EC"/>
</dbReference>
<dbReference type="SUPFAM" id="SSF48150">
    <property type="entry name" value="DNA-glycosylase"/>
    <property type="match status" value="1"/>
</dbReference>
<keyword evidence="10" id="KW-0326">Glycosidase</keyword>
<evidence type="ECO:0000256" key="8">
    <source>
        <dbReference type="ARBA" id="ARBA00023242"/>
    </source>
</evidence>
<dbReference type="InterPro" id="IPR003265">
    <property type="entry name" value="HhH-GPD_domain"/>
</dbReference>
<dbReference type="Gene3D" id="1.10.1670.10">
    <property type="entry name" value="Helix-hairpin-Helix base-excision DNA repair enzymes (C-terminal)"/>
    <property type="match status" value="1"/>
</dbReference>
<organism evidence="15 16">
    <name type="scientific">Parthenolecanium corni</name>
    <dbReference type="NCBI Taxonomy" id="536013"/>
    <lineage>
        <taxon>Eukaryota</taxon>
        <taxon>Metazoa</taxon>
        <taxon>Ecdysozoa</taxon>
        <taxon>Arthropoda</taxon>
        <taxon>Hexapoda</taxon>
        <taxon>Insecta</taxon>
        <taxon>Pterygota</taxon>
        <taxon>Neoptera</taxon>
        <taxon>Paraneoptera</taxon>
        <taxon>Hemiptera</taxon>
        <taxon>Sternorrhyncha</taxon>
        <taxon>Coccoidea</taxon>
        <taxon>Coccidae</taxon>
        <taxon>Parthenolecanium</taxon>
    </lineage>
</organism>
<dbReference type="Gene3D" id="1.10.340.30">
    <property type="entry name" value="Hypothetical protein, domain 2"/>
    <property type="match status" value="1"/>
</dbReference>
<dbReference type="InterPro" id="IPR023170">
    <property type="entry name" value="HhH_base_excis_C"/>
</dbReference>
<dbReference type="PANTHER" id="PTHR10242:SF2">
    <property type="entry name" value="N-GLYCOSYLASE_DNA LYASE"/>
    <property type="match status" value="1"/>
</dbReference>
<evidence type="ECO:0000256" key="13">
    <source>
        <dbReference type="SAM" id="MobiDB-lite"/>
    </source>
</evidence>
<name>A0AAN9TD86_9HEMI</name>
<evidence type="ECO:0000256" key="3">
    <source>
        <dbReference type="ARBA" id="ARBA00012720"/>
    </source>
</evidence>
<dbReference type="AlphaFoldDB" id="A0AAN9TD86"/>
<dbReference type="GO" id="GO:0006289">
    <property type="term" value="P:nucleotide-excision repair"/>
    <property type="evidence" value="ECO:0007669"/>
    <property type="project" value="InterPro"/>
</dbReference>
<evidence type="ECO:0000256" key="6">
    <source>
        <dbReference type="ARBA" id="ARBA00023204"/>
    </source>
</evidence>
<dbReference type="GO" id="GO:0034039">
    <property type="term" value="F:8-oxo-7,8-dihydroguanine DNA N-glycosylase activity"/>
    <property type="evidence" value="ECO:0007669"/>
    <property type="project" value="TreeGrafter"/>
</dbReference>
<dbReference type="InterPro" id="IPR012904">
    <property type="entry name" value="OGG_N"/>
</dbReference>
<feature type="region of interest" description="Disordered" evidence="13">
    <location>
        <begin position="302"/>
        <end position="323"/>
    </location>
</feature>
<evidence type="ECO:0000256" key="11">
    <source>
        <dbReference type="ARBA" id="ARBA00044632"/>
    </source>
</evidence>
<keyword evidence="4" id="KW-0227">DNA damage</keyword>
<evidence type="ECO:0000256" key="9">
    <source>
        <dbReference type="ARBA" id="ARBA00023268"/>
    </source>
</evidence>
<dbReference type="GO" id="GO:0005634">
    <property type="term" value="C:nucleus"/>
    <property type="evidence" value="ECO:0007669"/>
    <property type="project" value="UniProtKB-SubCell"/>
</dbReference>
<evidence type="ECO:0000256" key="7">
    <source>
        <dbReference type="ARBA" id="ARBA00023239"/>
    </source>
</evidence>
<evidence type="ECO:0000313" key="16">
    <source>
        <dbReference type="Proteomes" id="UP001367676"/>
    </source>
</evidence>